<keyword evidence="2" id="KW-1185">Reference proteome</keyword>
<evidence type="ECO:0000313" key="1">
    <source>
        <dbReference type="EMBL" id="MCZ0833641.1"/>
    </source>
</evidence>
<accession>A0ABT4I3K8</accession>
<name>A0ABT4I3K8_9BACL</name>
<dbReference type="EMBL" id="JAPTNG010000027">
    <property type="protein sequence ID" value="MCZ0833641.1"/>
    <property type="molecule type" value="Genomic_DNA"/>
</dbReference>
<sequence length="200" mass="22400">MSVYKKILAVMNDVSYLQKDDKVEFKTTKYKAISEEKVTSAVGQAMRKHGLVIIPIHQEHIKMDQLTTVNVRYRIVDVDTGDSIEAVSSGTGVDTQDKGVGKAMTYAYKYLLLRTFAIPTGEDPDKVSSAELDENKANTQSKAQPNVNDSKEAVLKAKWQLLAGSLNGFDDWYKTERSKGKTDEQIERFLTEKMKEKGVA</sequence>
<dbReference type="Proteomes" id="UP001067708">
    <property type="component" value="Unassembled WGS sequence"/>
</dbReference>
<proteinExistence type="predicted"/>
<dbReference type="InterPro" id="IPR007499">
    <property type="entry name" value="ERF_bacteria_virus"/>
</dbReference>
<dbReference type="RefSeq" id="WP_258418455.1">
    <property type="nucleotide sequence ID" value="NZ_JAPTNG010000027.1"/>
</dbReference>
<dbReference type="Pfam" id="PF04404">
    <property type="entry name" value="ERF"/>
    <property type="match status" value="1"/>
</dbReference>
<comment type="caution">
    <text evidence="1">The sequence shown here is derived from an EMBL/GenBank/DDBJ whole genome shotgun (WGS) entry which is preliminary data.</text>
</comment>
<organism evidence="1 2">
    <name type="scientific">Brevibacillus halotolerans</name>
    <dbReference type="NCBI Taxonomy" id="1507437"/>
    <lineage>
        <taxon>Bacteria</taxon>
        <taxon>Bacillati</taxon>
        <taxon>Bacillota</taxon>
        <taxon>Bacilli</taxon>
        <taxon>Bacillales</taxon>
        <taxon>Paenibacillaceae</taxon>
        <taxon>Brevibacillus</taxon>
    </lineage>
</organism>
<evidence type="ECO:0000313" key="2">
    <source>
        <dbReference type="Proteomes" id="UP001067708"/>
    </source>
</evidence>
<reference evidence="1" key="1">
    <citation type="submission" date="2022-09" db="EMBL/GenBank/DDBJ databases">
        <title>Genome analysis and characterization of larvicidal activity of Brevibacillus strains.</title>
        <authorList>
            <person name="Patrusheva E.V."/>
            <person name="Izotova A.O."/>
            <person name="Toshchakov S.V."/>
            <person name="Sineoky S.P."/>
        </authorList>
    </citation>
    <scope>NUCLEOTIDE SEQUENCE</scope>
    <source>
        <strain evidence="1">VKPM_B-13244</strain>
    </source>
</reference>
<protein>
    <submittedName>
        <fullName evidence="1">ERF family protein</fullName>
    </submittedName>
</protein>
<gene>
    <name evidence="1" type="ORF">O0535_23310</name>
</gene>